<accession>X0TGH7</accession>
<dbReference type="AlphaFoldDB" id="X0TGH7"/>
<feature type="non-terminal residue" evidence="1">
    <location>
        <position position="48"/>
    </location>
</feature>
<name>X0TGH7_9ZZZZ</name>
<protein>
    <submittedName>
        <fullName evidence="1">Uncharacterized protein</fullName>
    </submittedName>
</protein>
<reference evidence="1" key="1">
    <citation type="journal article" date="2014" name="Front. Microbiol.">
        <title>High frequency of phylogenetically diverse reductive dehalogenase-homologous genes in deep subseafloor sedimentary metagenomes.</title>
        <authorList>
            <person name="Kawai M."/>
            <person name="Futagami T."/>
            <person name="Toyoda A."/>
            <person name="Takaki Y."/>
            <person name="Nishi S."/>
            <person name="Hori S."/>
            <person name="Arai W."/>
            <person name="Tsubouchi T."/>
            <person name="Morono Y."/>
            <person name="Uchiyama I."/>
            <person name="Ito T."/>
            <person name="Fujiyama A."/>
            <person name="Inagaki F."/>
            <person name="Takami H."/>
        </authorList>
    </citation>
    <scope>NUCLEOTIDE SEQUENCE</scope>
    <source>
        <strain evidence="1">Expedition CK06-06</strain>
    </source>
</reference>
<comment type="caution">
    <text evidence="1">The sequence shown here is derived from an EMBL/GenBank/DDBJ whole genome shotgun (WGS) entry which is preliminary data.</text>
</comment>
<evidence type="ECO:0000313" key="1">
    <source>
        <dbReference type="EMBL" id="GAF92648.1"/>
    </source>
</evidence>
<dbReference type="EMBL" id="BARS01016959">
    <property type="protein sequence ID" value="GAF92648.1"/>
    <property type="molecule type" value="Genomic_DNA"/>
</dbReference>
<organism evidence="1">
    <name type="scientific">marine sediment metagenome</name>
    <dbReference type="NCBI Taxonomy" id="412755"/>
    <lineage>
        <taxon>unclassified sequences</taxon>
        <taxon>metagenomes</taxon>
        <taxon>ecological metagenomes</taxon>
    </lineage>
</organism>
<gene>
    <name evidence="1" type="ORF">S01H1_27805</name>
</gene>
<proteinExistence type="predicted"/>
<sequence length="48" mass="5607">MKKLGDIFKLKDILPSNLEMGVAIFKLIEKDYINWISDYPAPFKSIDF</sequence>